<organism evidence="1">
    <name type="scientific">uncultured Desulfovibrio sp</name>
    <dbReference type="NCBI Taxonomy" id="167968"/>
    <lineage>
        <taxon>Bacteria</taxon>
        <taxon>Pseudomonadati</taxon>
        <taxon>Thermodesulfobacteriota</taxon>
        <taxon>Desulfovibrionia</taxon>
        <taxon>Desulfovibrionales</taxon>
        <taxon>Desulfovibrionaceae</taxon>
        <taxon>Desulfovibrio</taxon>
        <taxon>environmental samples</taxon>
    </lineage>
</organism>
<protein>
    <submittedName>
        <fullName evidence="1">Uncharacterized protein</fullName>
    </submittedName>
</protein>
<evidence type="ECO:0000313" key="1">
    <source>
        <dbReference type="EMBL" id="SCM70668.1"/>
    </source>
</evidence>
<sequence length="97" mass="10270">MRRNARALLHGGLNDCGAGRLVGCLRNNFTSKTELTTQIMACCPGGRCCAQALCQFARRAACSLECIAAVDGEDVEELLDQAGSSRIAATHTAVRMP</sequence>
<gene>
    <name evidence="1" type="ORF">KL86DES1_10549</name>
</gene>
<name>A0A212KZF6_9BACT</name>
<dbReference type="EMBL" id="FMJC01000001">
    <property type="protein sequence ID" value="SCM70668.1"/>
    <property type="molecule type" value="Genomic_DNA"/>
</dbReference>
<proteinExistence type="predicted"/>
<reference evidence="1" key="1">
    <citation type="submission" date="2016-08" db="EMBL/GenBank/DDBJ databases">
        <authorList>
            <person name="Seilhamer J.J."/>
        </authorList>
    </citation>
    <scope>NUCLEOTIDE SEQUENCE</scope>
    <source>
        <strain evidence="1">86-1</strain>
    </source>
</reference>
<dbReference type="AlphaFoldDB" id="A0A212KZF6"/>
<accession>A0A212KZF6</accession>